<dbReference type="EMBL" id="RYCF01000187">
    <property type="protein sequence ID" value="MQK27364.1"/>
    <property type="molecule type" value="Genomic_DNA"/>
</dbReference>
<reference evidence="5" key="1">
    <citation type="journal article" date="2018" name="Genome Biol.">
        <title>SKESA: strategic k-mer extension for scrupulous assemblies.</title>
        <authorList>
            <person name="Souvorov A."/>
            <person name="Agarwala R."/>
            <person name="Lipman D.J."/>
        </authorList>
    </citation>
    <scope>NUCLEOTIDE SEQUENCE</scope>
    <source>
        <strain evidence="6">Escherichia coli</strain>
        <strain evidence="5">EuSCAPE_DE065</strain>
    </source>
</reference>
<dbReference type="EMBL" id="AAVTXU010000140">
    <property type="protein sequence ID" value="EGE1990427.1"/>
    <property type="molecule type" value="Genomic_DNA"/>
</dbReference>
<evidence type="ECO:0000313" key="21">
    <source>
        <dbReference type="Proteomes" id="UP000250780"/>
    </source>
</evidence>
<evidence type="ECO:0000313" key="32">
    <source>
        <dbReference type="Proteomes" id="UP000521991"/>
    </source>
</evidence>
<dbReference type="EMBL" id="CP058571">
    <property type="protein sequence ID" value="QLG56228.1"/>
    <property type="molecule type" value="Genomic_DNA"/>
</dbReference>
<evidence type="ECO:0000313" key="19">
    <source>
        <dbReference type="EMBL" id="TXS99612.1"/>
    </source>
</evidence>
<evidence type="ECO:0000313" key="28">
    <source>
        <dbReference type="Proteomes" id="UP000441160"/>
    </source>
</evidence>
<evidence type="ECO:0000313" key="8">
    <source>
        <dbReference type="EMBL" id="MQK27364.1"/>
    </source>
</evidence>
<dbReference type="Proteomes" id="UP000521991">
    <property type="component" value="Unassembled WGS sequence"/>
</dbReference>
<dbReference type="EMBL" id="AASHPR010000023">
    <property type="protein sequence ID" value="EFC3525670.1"/>
    <property type="molecule type" value="Genomic_DNA"/>
</dbReference>
<dbReference type="RefSeq" id="WP_000060555.1">
    <property type="nucleotide sequence ID" value="NZ_AP019189.1"/>
</dbReference>
<evidence type="ECO:0000313" key="6">
    <source>
        <dbReference type="EMBL" id="HBB1572522.1"/>
    </source>
</evidence>
<accession>A0A024LB32</accession>
<evidence type="ECO:0000313" key="35">
    <source>
        <dbReference type="Proteomes" id="UP000581425"/>
    </source>
</evidence>
<reference evidence="7 35" key="17">
    <citation type="submission" date="2020-07" db="EMBL/GenBank/DDBJ databases">
        <title>Analysis of Genomes of Bacterial Isolates from Lameness Outbreaks in Broilers.</title>
        <authorList>
            <person name="Ekesi N.S."/>
            <person name="Alrubaye A."/>
            <person name="Rhoads D."/>
        </authorList>
    </citation>
    <scope>NUCLEOTIDE SEQUENCE [LARGE SCALE GENOMIC DNA]</scope>
    <source>
        <strain evidence="7 35">1409</strain>
    </source>
</reference>
<reference evidence="20 36" key="7">
    <citation type="submission" date="2019-11" db="EMBL/GenBank/DDBJ databases">
        <authorList>
            <person name="Haines EK M."/>
        </authorList>
    </citation>
    <scope>NUCLEOTIDE SEQUENCE [LARGE SCALE GENOMIC DNA]</scope>
    <source>
        <strain evidence="20">KR2729</strain>
    </source>
</reference>
<evidence type="ECO:0000313" key="17">
    <source>
        <dbReference type="EMBL" id="STM37247.1"/>
    </source>
</evidence>
<dbReference type="EMBL" id="AASURL010000163">
    <property type="protein sequence ID" value="EFH0368340.1"/>
    <property type="molecule type" value="Genomic_DNA"/>
</dbReference>
<dbReference type="Proteomes" id="UP000854059">
    <property type="component" value="Unassembled WGS sequence"/>
</dbReference>
<evidence type="ECO:0000313" key="15">
    <source>
        <dbReference type="EMBL" id="SPX17200.1"/>
    </source>
</evidence>
<gene>
    <name evidence="2" type="ORF">BGM66_004900</name>
    <name evidence="1" type="ORF">CTR35_002833</name>
    <name evidence="4" type="ORF">DL968_23085</name>
    <name evidence="8" type="ORF">EIZ93_24530</name>
    <name evidence="7" type="ORF">FOI11_01330</name>
    <name evidence="14" type="ORF">FOI11_021850</name>
    <name evidence="18" type="ORF">FV293_15420</name>
    <name evidence="19" type="ORF">FWK02_21860</name>
    <name evidence="12" type="ORF">G3V95_09195</name>
    <name evidence="3" type="ORF">GNW61_28385</name>
    <name evidence="10" type="ORF">GP944_12060</name>
    <name evidence="9" type="ORF">GQM21_15735</name>
    <name evidence="11" type="ORF">GRW05_14885</name>
    <name evidence="5" type="ORF">HMV95_04385</name>
    <name evidence="13" type="ORF">HX136_04595</name>
    <name evidence="20" type="ORF">IDONEFKE_00825</name>
    <name evidence="6" type="ORF">J0541_001404</name>
    <name evidence="17" type="ORF">NCTC8500_00969</name>
    <name evidence="16" type="ORF">NCTC9045_01122</name>
    <name evidence="15" type="ORF">NCTC9073_05013</name>
</gene>
<dbReference type="Proteomes" id="UP000629265">
    <property type="component" value="Unassembled WGS sequence"/>
</dbReference>
<dbReference type="EMBL" id="VRXD01000021">
    <property type="protein sequence ID" value="TXQ33175.1"/>
    <property type="molecule type" value="Genomic_DNA"/>
</dbReference>
<reference evidence="4" key="2">
    <citation type="submission" date="2018-05" db="EMBL/GenBank/DDBJ databases">
        <authorList>
            <person name="Ashton P.M."/>
            <person name="Dallman T."/>
            <person name="Nair S."/>
            <person name="De Pinna E."/>
            <person name="Peters T."/>
            <person name="Grant K."/>
        </authorList>
    </citation>
    <scope>NUCLEOTIDE SEQUENCE</scope>
    <source>
        <strain evidence="4">412057</strain>
    </source>
</reference>
<evidence type="ECO:0000313" key="22">
    <source>
        <dbReference type="Proteomes" id="UP000254429"/>
    </source>
</evidence>
<evidence type="ECO:0000313" key="26">
    <source>
        <dbReference type="Proteomes" id="UP000359125"/>
    </source>
</evidence>
<dbReference type="Proteomes" id="UP000509796">
    <property type="component" value="Chromosome"/>
</dbReference>
<reference evidence="11 27" key="10">
    <citation type="submission" date="2019-12" db="EMBL/GenBank/DDBJ databases">
        <title>Enteriobacteria Tanzani isolates_10434.</title>
        <authorList>
            <person name="Subbiah M."/>
            <person name="Call D."/>
        </authorList>
    </citation>
    <scope>NUCLEOTIDE SEQUENCE [LARGE SCALE GENOMIC DNA]</scope>
    <source>
        <strain evidence="11 27">10434wD1</strain>
    </source>
</reference>
<dbReference type="EMBL" id="WUIY01000081">
    <property type="protein sequence ID" value="MXI75526.1"/>
    <property type="molecule type" value="Genomic_DNA"/>
</dbReference>
<evidence type="ECO:0000313" key="31">
    <source>
        <dbReference type="Proteomes" id="UP000509796"/>
    </source>
</evidence>
<dbReference type="Proteomes" id="UP000321461">
    <property type="component" value="Unassembled WGS sequence"/>
</dbReference>
<evidence type="ECO:0000313" key="36">
    <source>
        <dbReference type="Proteomes" id="UP000629265"/>
    </source>
</evidence>
<evidence type="ECO:0000313" key="5">
    <source>
        <dbReference type="EMBL" id="HAJ5957522.1"/>
    </source>
</evidence>
<dbReference type="Proteomes" id="UP000530628">
    <property type="component" value="Unassembled WGS sequence"/>
</dbReference>
<dbReference type="Proteomes" id="UP000870292">
    <property type="component" value="Unassembled WGS sequence"/>
</dbReference>
<reference evidence="9 29" key="9">
    <citation type="submission" date="2019-12" db="EMBL/GenBank/DDBJ databases">
        <title>Enteriobacteria Tanzani isolates_10432.</title>
        <authorList>
            <person name="Subbiah M."/>
            <person name="Call D."/>
        </authorList>
    </citation>
    <scope>NUCLEOTIDE SEQUENCE [LARGE SCALE GENOMIC DNA]</scope>
    <source>
        <strain evidence="9 29">10432wG8</strain>
    </source>
</reference>
<dbReference type="Proteomes" id="UP000359125">
    <property type="component" value="Unassembled WGS sequence"/>
</dbReference>
<dbReference type="Proteomes" id="UP000846355">
    <property type="component" value="Unassembled WGS sequence"/>
</dbReference>
<evidence type="ECO:0000313" key="4">
    <source>
        <dbReference type="EMBL" id="EGE1990427.1"/>
    </source>
</evidence>
<dbReference type="EMBL" id="JAAGYI010000012">
    <property type="protein sequence ID" value="NEM85683.1"/>
    <property type="molecule type" value="Genomic_DNA"/>
</dbReference>
<evidence type="ECO:0000313" key="12">
    <source>
        <dbReference type="EMBL" id="NEM85683.1"/>
    </source>
</evidence>
<reference evidence="2 32" key="14">
    <citation type="submission" date="2020-02" db="EMBL/GenBank/DDBJ databases">
        <authorList>
            <consortium name="PulseNet: The National Subtyping Network for Foodborne Disease Surveillance"/>
            <person name="Tarr C.L."/>
            <person name="Trees E."/>
            <person name="Katz L.S."/>
            <person name="Carleton-Romer H.A."/>
            <person name="Stroika S."/>
            <person name="Kucerova Z."/>
            <person name="Roache K.F."/>
            <person name="Sabol A.L."/>
            <person name="Besser J."/>
            <person name="Gerner-Smidt P."/>
        </authorList>
    </citation>
    <scope>NUCLEOTIDE SEQUENCE [LARGE SCALE GENOMIC DNA]</scope>
    <source>
        <strain evidence="2 32">PNUSAE004166</strain>
    </source>
</reference>
<evidence type="ECO:0000313" key="13">
    <source>
        <dbReference type="EMBL" id="QLG56228.1"/>
    </source>
</evidence>
<dbReference type="Proteomes" id="UP000441160">
    <property type="component" value="Unassembled WGS sequence"/>
</dbReference>
<dbReference type="Proteomes" id="UP000321295">
    <property type="component" value="Unassembled WGS sequence"/>
</dbReference>
<dbReference type="Proteomes" id="UP000538406">
    <property type="component" value="Unassembled WGS sequence"/>
</dbReference>
<reference evidence="10 28" key="11">
    <citation type="submission" date="2019-12" db="EMBL/GenBank/DDBJ databases">
        <title>Enteriobacteria Tanzani isolates_8377-8380.</title>
        <authorList>
            <person name="Subbiah M."/>
            <person name="Call D."/>
        </authorList>
    </citation>
    <scope>NUCLEOTIDE SEQUENCE [LARGE SCALE GENOMIC DNA]</scope>
    <source>
        <strain evidence="10 28">8378wB3</strain>
    </source>
</reference>
<reference evidence="24 25" key="6">
    <citation type="submission" date="2019-08" db="EMBL/GenBank/DDBJ databases">
        <title>Whole genome analysis of cultivated E. coli strains isolated from CD patients and healthy donors.</title>
        <authorList>
            <person name="Siniagina M.N."/>
            <person name="Markelova M.I."/>
            <person name="Laikov A.V."/>
            <person name="Boulygina E.A."/>
            <person name="Khusnutdinova D.R."/>
            <person name="Kharchenko A."/>
            <person name="Grigoryeva T.V."/>
        </authorList>
    </citation>
    <scope>NUCLEOTIDE SEQUENCE [LARGE SCALE GENOMIC DNA]</scope>
    <source>
        <strain evidence="18 24">1_45_11</strain>
        <strain evidence="19 25">3_77_5</strain>
    </source>
</reference>
<dbReference type="EMBL" id="CP063369">
    <property type="protein sequence ID" value="QOY31001.1"/>
    <property type="molecule type" value="Genomic_DNA"/>
</dbReference>
<dbReference type="Proteomes" id="UP000250780">
    <property type="component" value="Unassembled WGS sequence"/>
</dbReference>
<reference evidence="6" key="19">
    <citation type="submission" date="2021-03" db="EMBL/GenBank/DDBJ databases">
        <authorList>
            <consortium name="NCBI Pathogen Detection Project"/>
        </authorList>
    </citation>
    <scope>NUCLEOTIDE SEQUENCE</scope>
    <source>
        <strain evidence="6">Escherichia coli</strain>
        <strain evidence="5">EuSCAPE_DE065</strain>
    </source>
</reference>
<evidence type="ECO:0000313" key="9">
    <source>
        <dbReference type="EMBL" id="MWK98626.1"/>
    </source>
</evidence>
<dbReference type="EMBL" id="DADUEU010000006">
    <property type="protein sequence ID" value="HBB1572522.1"/>
    <property type="molecule type" value="Genomic_DNA"/>
</dbReference>
<dbReference type="EMBL" id="DABHXT010000003">
    <property type="protein sequence ID" value="HAJ5957522.1"/>
    <property type="molecule type" value="Genomic_DNA"/>
</dbReference>
<evidence type="ECO:0000313" key="7">
    <source>
        <dbReference type="EMBL" id="MBA6238686.1"/>
    </source>
</evidence>
<evidence type="ECO:0000313" key="33">
    <source>
        <dbReference type="Proteomes" id="UP000530628"/>
    </source>
</evidence>
<dbReference type="Proteomes" id="UP000254429">
    <property type="component" value="Unassembled WGS sequence"/>
</dbReference>
<reference evidence="12 30" key="13">
    <citation type="submission" date="2020-02" db="EMBL/GenBank/DDBJ databases">
        <authorList>
            <person name="Subbiah M."/>
            <person name="Call D."/>
        </authorList>
    </citation>
    <scope>NUCLEOTIDE SEQUENCE [LARGE SCALE GENOMIC DNA]</scope>
    <source>
        <strain evidence="12 30">8375wC2</strain>
    </source>
</reference>
<reference evidence="31" key="15">
    <citation type="submission" date="2020-06" db="EMBL/GenBank/DDBJ databases">
        <title>Identification and Characterisation of Fosfomycin Resistance in Escherichia coli Urinary Tract Infection Isolates from Australia.</title>
        <authorList>
            <person name="Mowlaboccus S."/>
            <person name="Daley D."/>
            <person name="Pang S."/>
            <person name="Gottlieb T."/>
            <person name="Nimmo G.R."/>
            <person name="George N."/>
            <person name="Korman T.M."/>
            <person name="Strietberg R."/>
            <person name="Robson J."/>
            <person name="Peachey G."/>
            <person name="Collignon P."/>
            <person name="Bradbury S."/>
            <person name="Colombi E."/>
            <person name="Ramsay J.P."/>
            <person name="Rogers B.A."/>
            <person name="Coombs G.W."/>
        </authorList>
    </citation>
    <scope>NUCLEOTIDE SEQUENCE [LARGE SCALE GENOMIC DNA]</scope>
    <source>
        <strain evidence="31">EC2</strain>
    </source>
</reference>
<evidence type="ECO:0000313" key="2">
    <source>
        <dbReference type="EMBL" id="EFH0368340.1"/>
    </source>
</evidence>
<dbReference type="EMBL" id="VSBS01000935">
    <property type="protein sequence ID" value="TXS99612.1"/>
    <property type="molecule type" value="Genomic_DNA"/>
</dbReference>
<protein>
    <submittedName>
        <fullName evidence="8">Invasion protein</fullName>
    </submittedName>
    <submittedName>
        <fullName evidence="15">Type III secretion system protein</fullName>
    </submittedName>
</protein>
<name>A0A024LB32_ECOLX</name>
<dbReference type="Proteomes" id="UP000462271">
    <property type="component" value="Unassembled WGS sequence"/>
</dbReference>
<reference evidence="13" key="12">
    <citation type="journal article" date="2020" name="Int. J. Antimicrob. Agents">
        <title>Identification and characterisation of fosfomycin resistance in Escherichia coli urinary tract infection isolates from Australia.</title>
        <authorList>
            <person name="Mowlaboccus S."/>
            <person name="Daley D."/>
            <person name="Pang S."/>
            <person name="Gottlieb T."/>
            <person name="Merlino J."/>
            <person name="Nimmo G.R."/>
            <person name="George N."/>
            <person name="Korman T.M."/>
            <person name="Streitberg R."/>
            <person name="Robson J."/>
            <person name="Peachey G."/>
            <person name="Collignon P."/>
            <person name="Bradbury S."/>
            <person name="Colombi E."/>
            <person name="Ramsay J.P."/>
            <person name="Rogers B.A."/>
            <person name="Coombs G.W."/>
        </authorList>
    </citation>
    <scope>NUCLEOTIDE SEQUENCE</scope>
    <source>
        <strain evidence="13">EC2</strain>
    </source>
</reference>
<evidence type="ECO:0000313" key="16">
    <source>
        <dbReference type="EMBL" id="STJ53292.1"/>
    </source>
</evidence>
<evidence type="ECO:0000313" key="30">
    <source>
        <dbReference type="Proteomes" id="UP000469708"/>
    </source>
</evidence>
<dbReference type="EMBL" id="AASWOY010000228">
    <property type="protein sequence ID" value="EFH6652573.1"/>
    <property type="molecule type" value="Genomic_DNA"/>
</dbReference>
<dbReference type="EMBL" id="CACRYR010000333">
    <property type="protein sequence ID" value="VZR41329.1"/>
    <property type="molecule type" value="Genomic_DNA"/>
</dbReference>
<evidence type="ECO:0000313" key="10">
    <source>
        <dbReference type="EMBL" id="MWU31512.1"/>
    </source>
</evidence>
<proteinExistence type="predicted"/>
<dbReference type="Proteomes" id="UP000436141">
    <property type="component" value="Unassembled WGS sequence"/>
</dbReference>
<dbReference type="EMBL" id="JACGTG010000001">
    <property type="protein sequence ID" value="MBA6238686.1"/>
    <property type="molecule type" value="Genomic_DNA"/>
</dbReference>
<evidence type="ECO:0000313" key="14">
    <source>
        <dbReference type="EMBL" id="QOY31001.1"/>
    </source>
</evidence>
<reference evidence="21 22" key="3">
    <citation type="submission" date="2018-06" db="EMBL/GenBank/DDBJ databases">
        <authorList>
            <consortium name="Pathogen Informatics"/>
            <person name="Doyle S."/>
        </authorList>
    </citation>
    <scope>NUCLEOTIDE SEQUENCE [LARGE SCALE GENOMIC DNA]</scope>
    <source>
        <strain evidence="17 22">NCTC8500</strain>
        <strain evidence="16 23">NCTC9045</strain>
        <strain evidence="15 21">NCTC9073</strain>
    </source>
</reference>
<dbReference type="Proteomes" id="UP000254503">
    <property type="component" value="Unassembled WGS sequence"/>
</dbReference>
<evidence type="ECO:0000313" key="27">
    <source>
        <dbReference type="Proteomes" id="UP000436141"/>
    </source>
</evidence>
<reference evidence="13" key="16">
    <citation type="submission" date="2020-06" db="EMBL/GenBank/DDBJ databases">
        <authorList>
            <person name="Ramsay J.P."/>
            <person name="Colombi E."/>
            <person name="Mowlaboccus S."/>
        </authorList>
    </citation>
    <scope>NUCLEOTIDE SEQUENCE</scope>
    <source>
        <strain evidence="13">EC2</strain>
    </source>
</reference>
<evidence type="ECO:0000313" key="23">
    <source>
        <dbReference type="Proteomes" id="UP000254503"/>
    </source>
</evidence>
<organism evidence="8 26">
    <name type="scientific">Escherichia coli</name>
    <dbReference type="NCBI Taxonomy" id="562"/>
    <lineage>
        <taxon>Bacteria</taxon>
        <taxon>Pseudomonadati</taxon>
        <taxon>Pseudomonadota</taxon>
        <taxon>Gammaproteobacteria</taxon>
        <taxon>Enterobacterales</taxon>
        <taxon>Enterobacteriaceae</taxon>
        <taxon>Escherichia</taxon>
    </lineage>
</organism>
<dbReference type="EMBL" id="WTML01000056">
    <property type="protein sequence ID" value="MWK98626.1"/>
    <property type="molecule type" value="Genomic_DNA"/>
</dbReference>
<evidence type="ECO:0000313" key="20">
    <source>
        <dbReference type="EMBL" id="VZR41329.1"/>
    </source>
</evidence>
<dbReference type="Proteomes" id="UP000581425">
    <property type="component" value="Chromosome"/>
</dbReference>
<evidence type="ECO:0000313" key="3">
    <source>
        <dbReference type="EMBL" id="EFH6652573.1"/>
    </source>
</evidence>
<evidence type="ECO:0000313" key="11">
    <source>
        <dbReference type="EMBL" id="MXI75526.1"/>
    </source>
</evidence>
<dbReference type="EMBL" id="UGFG01000001">
    <property type="protein sequence ID" value="STM37247.1"/>
    <property type="molecule type" value="Genomic_DNA"/>
</dbReference>
<evidence type="ECO:0000313" key="29">
    <source>
        <dbReference type="Proteomes" id="UP000462271"/>
    </source>
</evidence>
<evidence type="ECO:0000313" key="18">
    <source>
        <dbReference type="EMBL" id="TXQ33175.1"/>
    </source>
</evidence>
<dbReference type="Proteomes" id="UP000581425">
    <property type="component" value="Unassembled WGS sequence"/>
</dbReference>
<sequence>MSLVGYNSKIIITIALISLLSACTRENSLKENQNKRSGESQAIVDARQFFSEHPEYISTAELEQKLYREFAQVTTVPAYKEMSMYQLLVISQDHLTH</sequence>
<evidence type="ECO:0000313" key="34">
    <source>
        <dbReference type="Proteomes" id="UP000538406"/>
    </source>
</evidence>
<reference evidence="1 34" key="4">
    <citation type="submission" date="2018-08" db="EMBL/GenBank/DDBJ databases">
        <authorList>
            <consortium name="NARMS: The National Antimicrobial Resistance Monitoring System"/>
        </authorList>
    </citation>
    <scope>NUCLEOTIDE SEQUENCE [LARGE SCALE GENOMIC DNA]</scope>
    <source>
        <strain evidence="1 34">FSIS11705178</strain>
    </source>
</reference>
<reference evidence="3 33" key="8">
    <citation type="submission" date="2019-11" db="EMBL/GenBank/DDBJ databases">
        <authorList>
            <consortium name="GenomeTrakr network: Whole genome sequencing for foodborne pathogen traceback"/>
        </authorList>
    </citation>
    <scope>NUCLEOTIDE SEQUENCE [LARGE SCALE GENOMIC DNA]</scope>
    <source>
        <strain evidence="3 33">PSU-2072</strain>
    </source>
</reference>
<dbReference type="EMBL" id="WTRX01000014">
    <property type="protein sequence ID" value="MWU31512.1"/>
    <property type="molecule type" value="Genomic_DNA"/>
</dbReference>
<reference evidence="8 26" key="5">
    <citation type="journal article" date="2019" name="Environ. Health Perspect.">
        <title>Inter-host Transmission of Carbapenemase-Producing Escherichia coli among Humans and Backyard Animals.</title>
        <authorList>
            <person name="Li J."/>
            <person name="Bi Z."/>
            <person name="Ma S."/>
            <person name="Chen B."/>
            <person name="Cai C."/>
            <person name="He J."/>
            <person name="Schwarz S."/>
            <person name="Sun C."/>
            <person name="Zhou Y."/>
            <person name="Yin J."/>
            <person name="Hulth A."/>
            <person name="Wang Y."/>
            <person name="Shen Z."/>
            <person name="Wang S."/>
            <person name="Wu C."/>
            <person name="Nilsson L.E."/>
            <person name="Walsh T.R."/>
            <person name="Borjesson S."/>
            <person name="Shen J."/>
            <person name="Sun Q."/>
            <person name="Wang Y."/>
        </authorList>
    </citation>
    <scope>NUCLEOTIDE SEQUENCE [LARGE SCALE GENOMIC DNA]</scope>
    <source>
        <strain evidence="8 26">A016f</strain>
    </source>
</reference>
<dbReference type="Proteomes" id="UP000469708">
    <property type="component" value="Unassembled WGS sequence"/>
</dbReference>
<dbReference type="AlphaFoldDB" id="A0A024LB32"/>
<dbReference type="EMBL" id="UASD01000009">
    <property type="protein sequence ID" value="SPX17200.1"/>
    <property type="molecule type" value="Genomic_DNA"/>
</dbReference>
<evidence type="ECO:0000313" key="24">
    <source>
        <dbReference type="Proteomes" id="UP000321295"/>
    </source>
</evidence>
<evidence type="ECO:0000313" key="1">
    <source>
        <dbReference type="EMBL" id="EFC3525670.1"/>
    </source>
</evidence>
<evidence type="ECO:0000313" key="25">
    <source>
        <dbReference type="Proteomes" id="UP000321461"/>
    </source>
</evidence>
<reference evidence="14 35" key="18">
    <citation type="submission" date="2020-10" db="EMBL/GenBank/DDBJ databases">
        <title>Analysis of Genomes of Bacterial Isolates from Lameness Outbreaks in Broilers.</title>
        <authorList>
            <person name="Rhoads D."/>
            <person name="Ekesi N.S."/>
        </authorList>
    </citation>
    <scope>NUCLEOTIDE SEQUENCE [LARGE SCALE GENOMIC DNA]</scope>
    <source>
        <strain evidence="14 35">1409</strain>
    </source>
</reference>
<dbReference type="EMBL" id="UGDD01000002">
    <property type="protein sequence ID" value="STJ53292.1"/>
    <property type="molecule type" value="Genomic_DNA"/>
</dbReference>